<dbReference type="GO" id="GO:0008081">
    <property type="term" value="F:phosphoric diester hydrolase activity"/>
    <property type="evidence" value="ECO:0007669"/>
    <property type="project" value="UniProtKB-ARBA"/>
</dbReference>
<accession>A0A351RCK6</accession>
<dbReference type="STRING" id="1132855.GCA_000384255_00585"/>
<dbReference type="InterPro" id="IPR052020">
    <property type="entry name" value="Cyclic_di-GMP/3'3'-cGAMP_PDE"/>
</dbReference>
<dbReference type="SUPFAM" id="SSF55781">
    <property type="entry name" value="GAF domain-like"/>
    <property type="match status" value="1"/>
</dbReference>
<dbReference type="PANTHER" id="PTHR45228">
    <property type="entry name" value="CYCLIC DI-GMP PHOSPHODIESTERASE TM_0186-RELATED"/>
    <property type="match status" value="1"/>
</dbReference>
<keyword evidence="2" id="KW-0378">Hydrolase</keyword>
<dbReference type="SMART" id="SM00471">
    <property type="entry name" value="HDc"/>
    <property type="match status" value="1"/>
</dbReference>
<dbReference type="InterPro" id="IPR003018">
    <property type="entry name" value="GAF"/>
</dbReference>
<dbReference type="EMBL" id="DNAA01000229">
    <property type="protein sequence ID" value="HBA09777.1"/>
    <property type="molecule type" value="Genomic_DNA"/>
</dbReference>
<organism evidence="2 3">
    <name type="scientific">Methylotenera mobilis</name>
    <dbReference type="NCBI Taxonomy" id="359408"/>
    <lineage>
        <taxon>Bacteria</taxon>
        <taxon>Pseudomonadati</taxon>
        <taxon>Pseudomonadota</taxon>
        <taxon>Betaproteobacteria</taxon>
        <taxon>Nitrosomonadales</taxon>
        <taxon>Methylophilaceae</taxon>
        <taxon>Methylotenera</taxon>
    </lineage>
</organism>
<feature type="domain" description="HD-GYP" evidence="1">
    <location>
        <begin position="162"/>
        <end position="371"/>
    </location>
</feature>
<name>A0A351RCK6_9PROT</name>
<dbReference type="PROSITE" id="PS51832">
    <property type="entry name" value="HD_GYP"/>
    <property type="match status" value="1"/>
</dbReference>
<dbReference type="AlphaFoldDB" id="A0A351RCK6"/>
<dbReference type="Gene3D" id="3.30.450.40">
    <property type="match status" value="1"/>
</dbReference>
<dbReference type="InterPro" id="IPR003607">
    <property type="entry name" value="HD/PDEase_dom"/>
</dbReference>
<protein>
    <submittedName>
        <fullName evidence="2">Phosphohydrolase</fullName>
    </submittedName>
</protein>
<reference evidence="2 3" key="1">
    <citation type="journal article" date="2018" name="Nat. Biotechnol.">
        <title>A standardized bacterial taxonomy based on genome phylogeny substantially revises the tree of life.</title>
        <authorList>
            <person name="Parks D.H."/>
            <person name="Chuvochina M."/>
            <person name="Waite D.W."/>
            <person name="Rinke C."/>
            <person name="Skarshewski A."/>
            <person name="Chaumeil P.A."/>
            <person name="Hugenholtz P."/>
        </authorList>
    </citation>
    <scope>NUCLEOTIDE SEQUENCE [LARGE SCALE GENOMIC DNA]</scope>
    <source>
        <strain evidence="2">UBA9958</strain>
    </source>
</reference>
<dbReference type="Pfam" id="PF01590">
    <property type="entry name" value="GAF"/>
    <property type="match status" value="1"/>
</dbReference>
<evidence type="ECO:0000313" key="2">
    <source>
        <dbReference type="EMBL" id="HBA09777.1"/>
    </source>
</evidence>
<gene>
    <name evidence="2" type="ORF">DCW48_09705</name>
</gene>
<dbReference type="SUPFAM" id="SSF109604">
    <property type="entry name" value="HD-domain/PDEase-like"/>
    <property type="match status" value="1"/>
</dbReference>
<dbReference type="Proteomes" id="UP000264313">
    <property type="component" value="Unassembled WGS sequence"/>
</dbReference>
<dbReference type="InterPro" id="IPR037522">
    <property type="entry name" value="HD_GYP_dom"/>
</dbReference>
<dbReference type="InterPro" id="IPR029016">
    <property type="entry name" value="GAF-like_dom_sf"/>
</dbReference>
<dbReference type="CDD" id="cd00077">
    <property type="entry name" value="HDc"/>
    <property type="match status" value="1"/>
</dbReference>
<dbReference type="Pfam" id="PF13487">
    <property type="entry name" value="HD_5"/>
    <property type="match status" value="1"/>
</dbReference>
<comment type="caution">
    <text evidence="2">The sequence shown here is derived from an EMBL/GenBank/DDBJ whole genome shotgun (WGS) entry which is preliminary data.</text>
</comment>
<sequence>MIRNQILDVTKHGDTLNERLSHLHERMLESVPIVDRIGCAIYDAKEDMLKTFVNSTRQGVPISGYEIKLGDSFSLSDIALSGRPRVIDSIQESIKPSNQHSAWLLEQGYQSSFTIPMYDQGVLLGFLFFDSVAHAAFTPQTQRDLLLFSSLINMTLSTEMTALRTVVASVEMAKELTNLRDFETGAHIERMARYSRVIAKGMANKVGLTDEFVEHVYLFAPLHDIGKIGIPDKILLKEGRLDPDEKKIMQTHVDIGIEIIEKILGDFNLQQLAESKVMRNIVAFHHELMDGSGYPRGIKGDAIPIEGRIVTTADVLDALVSSRPYKQGWSIDDAFAELKRMVDAGKLDADCVDVLLEQRSEIQAIVNNYQDTHH</sequence>
<dbReference type="PANTHER" id="PTHR45228:SF1">
    <property type="entry name" value="CYCLIC DI-GMP PHOSPHODIESTERASE TM_0186"/>
    <property type="match status" value="1"/>
</dbReference>
<dbReference type="Gene3D" id="1.10.3210.10">
    <property type="entry name" value="Hypothetical protein af1432"/>
    <property type="match status" value="1"/>
</dbReference>
<evidence type="ECO:0000259" key="1">
    <source>
        <dbReference type="PROSITE" id="PS51832"/>
    </source>
</evidence>
<evidence type="ECO:0000313" key="3">
    <source>
        <dbReference type="Proteomes" id="UP000264313"/>
    </source>
</evidence>
<proteinExistence type="predicted"/>